<keyword evidence="1" id="KW-0472">Membrane</keyword>
<dbReference type="Proteomes" id="UP000030758">
    <property type="component" value="Unassembled WGS sequence"/>
</dbReference>
<dbReference type="AlphaFoldDB" id="A0A085NGM9"/>
<reference evidence="2" key="1">
    <citation type="journal article" date="2014" name="Nat. Genet.">
        <title>Genome and transcriptome of the porcine whipworm Trichuris suis.</title>
        <authorList>
            <person name="Jex A.R."/>
            <person name="Nejsum P."/>
            <person name="Schwarz E.M."/>
            <person name="Hu L."/>
            <person name="Young N.D."/>
            <person name="Hall R.S."/>
            <person name="Korhonen P.K."/>
            <person name="Liao S."/>
            <person name="Thamsborg S."/>
            <person name="Xia J."/>
            <person name="Xu P."/>
            <person name="Wang S."/>
            <person name="Scheerlinck J.P."/>
            <person name="Hofmann A."/>
            <person name="Sternberg P.W."/>
            <person name="Wang J."/>
            <person name="Gasser R.B."/>
        </authorList>
    </citation>
    <scope>NUCLEOTIDE SEQUENCE [LARGE SCALE GENOMIC DNA]</scope>
    <source>
        <strain evidence="2">DCEP-RM93F</strain>
    </source>
</reference>
<evidence type="ECO:0000256" key="1">
    <source>
        <dbReference type="SAM" id="Phobius"/>
    </source>
</evidence>
<name>A0A085NGM9_9BILA</name>
<accession>A0A085NGM9</accession>
<keyword evidence="1" id="KW-0812">Transmembrane</keyword>
<protein>
    <submittedName>
        <fullName evidence="2">Uncharacterized protein</fullName>
    </submittedName>
</protein>
<organism evidence="2">
    <name type="scientific">Trichuris suis</name>
    <name type="common">pig whipworm</name>
    <dbReference type="NCBI Taxonomy" id="68888"/>
    <lineage>
        <taxon>Eukaryota</taxon>
        <taxon>Metazoa</taxon>
        <taxon>Ecdysozoa</taxon>
        <taxon>Nematoda</taxon>
        <taxon>Enoplea</taxon>
        <taxon>Dorylaimia</taxon>
        <taxon>Trichinellida</taxon>
        <taxon>Trichuridae</taxon>
        <taxon>Trichuris</taxon>
    </lineage>
</organism>
<proteinExistence type="predicted"/>
<evidence type="ECO:0000313" key="2">
    <source>
        <dbReference type="EMBL" id="KFD68625.1"/>
    </source>
</evidence>
<keyword evidence="1" id="KW-1133">Transmembrane helix</keyword>
<dbReference type="EMBL" id="KL367503">
    <property type="protein sequence ID" value="KFD68625.1"/>
    <property type="molecule type" value="Genomic_DNA"/>
</dbReference>
<feature type="transmembrane region" description="Helical" evidence="1">
    <location>
        <begin position="18"/>
        <end position="36"/>
    </location>
</feature>
<gene>
    <name evidence="2" type="ORF">M514_19258</name>
</gene>
<sequence length="77" mass="8496">MIMLADIHVMSNNGRTTLMVMLMLGIPCYTVITITLDQLFMTMTAVSCGDKGVKLINMPVEKHKCITESSTAKEKCV</sequence>